<dbReference type="GO" id="GO:0016459">
    <property type="term" value="C:myosin complex"/>
    <property type="evidence" value="ECO:0007669"/>
    <property type="project" value="UniProtKB-KW"/>
</dbReference>
<dbReference type="Gene3D" id="3.40.850.10">
    <property type="entry name" value="Kinesin motor domain"/>
    <property type="match status" value="1"/>
</dbReference>
<keyword evidence="2" id="KW-0067">ATP-binding</keyword>
<dbReference type="InterPro" id="IPR027417">
    <property type="entry name" value="P-loop_NTPase"/>
</dbReference>
<keyword evidence="5" id="KW-0009">Actin-binding</keyword>
<dbReference type="Pfam" id="PF00063">
    <property type="entry name" value="Myosin_head"/>
    <property type="match status" value="1"/>
</dbReference>
<evidence type="ECO:0000259" key="6">
    <source>
        <dbReference type="PROSITE" id="PS51456"/>
    </source>
</evidence>
<dbReference type="InterPro" id="IPR036961">
    <property type="entry name" value="Kinesin_motor_dom_sf"/>
</dbReference>
<sequence length="155" mass="17545">MCVNACGGSEHGAGLPVKRGKCVYFVATLHSVDQTSCWSMLFLQEMVVAAERVIKPMHATSIQGVEDMITLADLQEFTILRNLHWRFNQDLIYTYTGSILVAMNPYQVLPIYSAEQIKLYKDRKLGELPPHIFAIGDNSFSDMKRFGKDQCIVIR</sequence>
<dbReference type="InterPro" id="IPR051567">
    <property type="entry name" value="Unconventional_Myosin_ATPase"/>
</dbReference>
<dbReference type="PRINTS" id="PR00193">
    <property type="entry name" value="MYOSINHEAVY"/>
</dbReference>
<dbReference type="PROSITE" id="PS51456">
    <property type="entry name" value="MYOSIN_MOTOR"/>
    <property type="match status" value="1"/>
</dbReference>
<comment type="similarity">
    <text evidence="5">Belongs to the TRAFAC class myosin-kinesin ATPase superfamily. Myosin family.</text>
</comment>
<reference evidence="7" key="1">
    <citation type="submission" date="2020-11" db="EMBL/GenBank/DDBJ databases">
        <authorList>
            <person name="Tran Van P."/>
        </authorList>
    </citation>
    <scope>NUCLEOTIDE SEQUENCE</scope>
</reference>
<dbReference type="PANTHER" id="PTHR22692:SF33">
    <property type="entry name" value="MYOSIN"/>
    <property type="match status" value="1"/>
</dbReference>
<proteinExistence type="inferred from homology"/>
<dbReference type="AlphaFoldDB" id="A0A7R9BC44"/>
<feature type="domain" description="Myosin motor" evidence="6">
    <location>
        <begin position="63"/>
        <end position="155"/>
    </location>
</feature>
<dbReference type="InterPro" id="IPR001609">
    <property type="entry name" value="Myosin_head_motor_dom-like"/>
</dbReference>
<evidence type="ECO:0000256" key="1">
    <source>
        <dbReference type="ARBA" id="ARBA00022741"/>
    </source>
</evidence>
<name>A0A7R9BC44_TIMSH</name>
<organism evidence="7">
    <name type="scientific">Timema shepardi</name>
    <name type="common">Walking stick</name>
    <dbReference type="NCBI Taxonomy" id="629360"/>
    <lineage>
        <taxon>Eukaryota</taxon>
        <taxon>Metazoa</taxon>
        <taxon>Ecdysozoa</taxon>
        <taxon>Arthropoda</taxon>
        <taxon>Hexapoda</taxon>
        <taxon>Insecta</taxon>
        <taxon>Pterygota</taxon>
        <taxon>Neoptera</taxon>
        <taxon>Polyneoptera</taxon>
        <taxon>Phasmatodea</taxon>
        <taxon>Timematodea</taxon>
        <taxon>Timematoidea</taxon>
        <taxon>Timematidae</taxon>
        <taxon>Timema</taxon>
    </lineage>
</organism>
<gene>
    <name evidence="7" type="ORF">TSIB3V08_LOCUS13263</name>
</gene>
<dbReference type="GO" id="GO:0005524">
    <property type="term" value="F:ATP binding"/>
    <property type="evidence" value="ECO:0007669"/>
    <property type="project" value="UniProtKB-KW"/>
</dbReference>
<evidence type="ECO:0000256" key="5">
    <source>
        <dbReference type="PROSITE-ProRule" id="PRU00782"/>
    </source>
</evidence>
<keyword evidence="1" id="KW-0547">Nucleotide-binding</keyword>
<dbReference type="GO" id="GO:0003779">
    <property type="term" value="F:actin binding"/>
    <property type="evidence" value="ECO:0007669"/>
    <property type="project" value="UniProtKB-KW"/>
</dbReference>
<evidence type="ECO:0000256" key="2">
    <source>
        <dbReference type="ARBA" id="ARBA00022840"/>
    </source>
</evidence>
<comment type="caution">
    <text evidence="5">Lacks conserved residue(s) required for the propagation of feature annotation.</text>
</comment>
<accession>A0A7R9BC44</accession>
<dbReference type="EMBL" id="OC022641">
    <property type="protein sequence ID" value="CAD7269263.1"/>
    <property type="molecule type" value="Genomic_DNA"/>
</dbReference>
<dbReference type="PANTHER" id="PTHR22692">
    <property type="entry name" value="MYOSIN VII, XV"/>
    <property type="match status" value="1"/>
</dbReference>
<dbReference type="GO" id="GO:0003774">
    <property type="term" value="F:cytoskeletal motor activity"/>
    <property type="evidence" value="ECO:0007669"/>
    <property type="project" value="InterPro"/>
</dbReference>
<evidence type="ECO:0000313" key="7">
    <source>
        <dbReference type="EMBL" id="CAD7269263.1"/>
    </source>
</evidence>
<evidence type="ECO:0000256" key="4">
    <source>
        <dbReference type="ARBA" id="ARBA00023175"/>
    </source>
</evidence>
<protein>
    <recommendedName>
        <fullName evidence="6">Myosin motor domain-containing protein</fullName>
    </recommendedName>
</protein>
<keyword evidence="3 5" id="KW-0518">Myosin</keyword>
<evidence type="ECO:0000256" key="3">
    <source>
        <dbReference type="ARBA" id="ARBA00023123"/>
    </source>
</evidence>
<keyword evidence="4" id="KW-0505">Motor protein</keyword>
<dbReference type="SUPFAM" id="SSF52540">
    <property type="entry name" value="P-loop containing nucleoside triphosphate hydrolases"/>
    <property type="match status" value="1"/>
</dbReference>